<keyword evidence="4" id="KW-1185">Reference proteome</keyword>
<keyword evidence="1" id="KW-0343">GTPase activation</keyword>
<dbReference type="Gene3D" id="1.10.472.80">
    <property type="entry name" value="Ypt/Rab-GAP domain of gyp1p, domain 3"/>
    <property type="match status" value="1"/>
</dbReference>
<dbReference type="InterPro" id="IPR035969">
    <property type="entry name" value="Rab-GAP_TBC_sf"/>
</dbReference>
<feature type="domain" description="Rab-GAP TBC" evidence="2">
    <location>
        <begin position="67"/>
        <end position="337"/>
    </location>
</feature>
<dbReference type="InterPro" id="IPR045913">
    <property type="entry name" value="TBC20/Gyp8-like"/>
</dbReference>
<dbReference type="Proteomes" id="UP000790833">
    <property type="component" value="Unassembled WGS sequence"/>
</dbReference>
<dbReference type="Pfam" id="PF00566">
    <property type="entry name" value="RabGAP-TBC"/>
    <property type="match status" value="1"/>
</dbReference>
<protein>
    <recommendedName>
        <fullName evidence="2">Rab-GAP TBC domain-containing protein</fullName>
    </recommendedName>
</protein>
<dbReference type="Gene3D" id="1.10.8.1310">
    <property type="match status" value="1"/>
</dbReference>
<dbReference type="EMBL" id="JAHMUF010000016">
    <property type="protein sequence ID" value="KAG7192704.1"/>
    <property type="molecule type" value="Genomic_DNA"/>
</dbReference>
<name>A0A9P8AI25_9ASCO</name>
<organism evidence="3 4">
    <name type="scientific">Scheffersomyces spartinae</name>
    <dbReference type="NCBI Taxonomy" id="45513"/>
    <lineage>
        <taxon>Eukaryota</taxon>
        <taxon>Fungi</taxon>
        <taxon>Dikarya</taxon>
        <taxon>Ascomycota</taxon>
        <taxon>Saccharomycotina</taxon>
        <taxon>Pichiomycetes</taxon>
        <taxon>Debaryomycetaceae</taxon>
        <taxon>Scheffersomyces</taxon>
    </lineage>
</organism>
<dbReference type="RefSeq" id="XP_043048254.1">
    <property type="nucleotide sequence ID" value="XM_043192282.1"/>
</dbReference>
<dbReference type="AlphaFoldDB" id="A0A9P8AI25"/>
<dbReference type="InterPro" id="IPR000195">
    <property type="entry name" value="Rab-GAP-TBC_dom"/>
</dbReference>
<evidence type="ECO:0000313" key="3">
    <source>
        <dbReference type="EMBL" id="KAG7192704.1"/>
    </source>
</evidence>
<dbReference type="PANTHER" id="PTHR20913:SF7">
    <property type="entry name" value="RE60063P"/>
    <property type="match status" value="1"/>
</dbReference>
<dbReference type="SUPFAM" id="SSF47923">
    <property type="entry name" value="Ypt/Rab-GAP domain of gyp1p"/>
    <property type="match status" value="1"/>
</dbReference>
<accession>A0A9P8AI25</accession>
<comment type="caution">
    <text evidence="3">The sequence shown here is derived from an EMBL/GenBank/DDBJ whole genome shotgun (WGS) entry which is preliminary data.</text>
</comment>
<dbReference type="GO" id="GO:0005789">
    <property type="term" value="C:endoplasmic reticulum membrane"/>
    <property type="evidence" value="ECO:0007669"/>
    <property type="project" value="TreeGrafter"/>
</dbReference>
<reference evidence="3" key="1">
    <citation type="submission" date="2021-03" db="EMBL/GenBank/DDBJ databases">
        <authorList>
            <person name="Palmer J.M."/>
        </authorList>
    </citation>
    <scope>NUCLEOTIDE SEQUENCE</scope>
    <source>
        <strain evidence="3">ARV_011</strain>
    </source>
</reference>
<dbReference type="PANTHER" id="PTHR20913">
    <property type="entry name" value="TBC1 DOMAIN FAMILY MEMBER 20/GTPASE"/>
    <property type="match status" value="1"/>
</dbReference>
<evidence type="ECO:0000259" key="2">
    <source>
        <dbReference type="PROSITE" id="PS50086"/>
    </source>
</evidence>
<sequence>MASTLSQLLHPDWVLMDVDKLGTSIYHNDEHPLTETVRNLKEKLLKEALINGSIDTLVECARTTDGLINNDWRVKIWPLLIERYHKDHIQIEPVFDDSGKSTLVSSLENSLTLNNNLHESPSTKLGNSMRLDSPSLKYYLDDLNSVDLPPHKDEDQVMLDVKRSFTVLSHFQSTQRDSFTAIYSQQDIDSLRKKLSNLIIKILRKYPCLNYYQGYHDIASIILIVCNHHDTVDATLVADEELAFRLLELLTVYHLRDFMTSNIKLSINHLRLIPAILEQADLELFSLYKKSSHATTDGLGYDYDFHPALSSILTLFSHDLSNLQHILTVWDFSMSYSSILPNVYIYAACLIFYKEKILSQLGFTGSNYEDIDQDLLHTLVSPNILLKDLSDNDLVKILSKAEDLINSYPLSSLNDGTFNVWFEKYNKNSVLSTTSVIYNEGQTQPQSQSQLNLTSSISLANILETQEHEIESQSFAEIARKQDLMESHKLATDEYSSSDYEHGYLLESSLSSLSSLSSSINLKIADTSALLFKSLFEIDWDSEKNAETDNISNQEKNEDSHGGYELYKRFYKFSITIGIFGFVLHFLITKQYPNFNCYHFLQNLTNSSEWSKEIMGMGHSMINDVGMTVKETVRSIKSSVGTNFIIGQVGLGNIRNSIFGL</sequence>
<proteinExistence type="predicted"/>
<dbReference type="PROSITE" id="PS50086">
    <property type="entry name" value="TBC_RABGAP"/>
    <property type="match status" value="1"/>
</dbReference>
<gene>
    <name evidence="3" type="ORF">KQ657_001487</name>
</gene>
<dbReference type="SMART" id="SM00164">
    <property type="entry name" value="TBC"/>
    <property type="match status" value="1"/>
</dbReference>
<dbReference type="GO" id="GO:0006888">
    <property type="term" value="P:endoplasmic reticulum to Golgi vesicle-mediated transport"/>
    <property type="evidence" value="ECO:0007669"/>
    <property type="project" value="TreeGrafter"/>
</dbReference>
<evidence type="ECO:0000313" key="4">
    <source>
        <dbReference type="Proteomes" id="UP000790833"/>
    </source>
</evidence>
<dbReference type="GO" id="GO:0005096">
    <property type="term" value="F:GTPase activator activity"/>
    <property type="evidence" value="ECO:0007669"/>
    <property type="project" value="UniProtKB-KW"/>
</dbReference>
<dbReference type="GeneID" id="66114861"/>
<evidence type="ECO:0000256" key="1">
    <source>
        <dbReference type="ARBA" id="ARBA00022468"/>
    </source>
</evidence>
<dbReference type="OrthoDB" id="206700at2759"/>